<protein>
    <submittedName>
        <fullName evidence="2">Uncharacterized protein</fullName>
    </submittedName>
</protein>
<proteinExistence type="predicted"/>
<accession>A0A9P6RQ94</accession>
<keyword evidence="3" id="KW-1185">Reference proteome</keyword>
<dbReference type="EMBL" id="JAAAIP010000088">
    <property type="protein sequence ID" value="KAG0326210.1"/>
    <property type="molecule type" value="Genomic_DNA"/>
</dbReference>
<gene>
    <name evidence="2" type="ORF">BGZ99_009917</name>
</gene>
<evidence type="ECO:0000313" key="3">
    <source>
        <dbReference type="Proteomes" id="UP000738325"/>
    </source>
</evidence>
<dbReference type="Proteomes" id="UP000738325">
    <property type="component" value="Unassembled WGS sequence"/>
</dbReference>
<evidence type="ECO:0000313" key="2">
    <source>
        <dbReference type="EMBL" id="KAG0326210.1"/>
    </source>
</evidence>
<dbReference type="AlphaFoldDB" id="A0A9P6RQ94"/>
<evidence type="ECO:0000256" key="1">
    <source>
        <dbReference type="SAM" id="MobiDB-lite"/>
    </source>
</evidence>
<comment type="caution">
    <text evidence="2">The sequence shown here is derived from an EMBL/GenBank/DDBJ whole genome shotgun (WGS) entry which is preliminary data.</text>
</comment>
<feature type="compositionally biased region" description="Basic and acidic residues" evidence="1">
    <location>
        <begin position="1"/>
        <end position="10"/>
    </location>
</feature>
<reference evidence="2" key="1">
    <citation type="journal article" date="2020" name="Fungal Divers.">
        <title>Resolving the Mortierellaceae phylogeny through synthesis of multi-gene phylogenetics and phylogenomics.</title>
        <authorList>
            <person name="Vandepol N."/>
            <person name="Liber J."/>
            <person name="Desiro A."/>
            <person name="Na H."/>
            <person name="Kennedy M."/>
            <person name="Barry K."/>
            <person name="Grigoriev I.V."/>
            <person name="Miller A.N."/>
            <person name="O'Donnell K."/>
            <person name="Stajich J.E."/>
            <person name="Bonito G."/>
        </authorList>
    </citation>
    <scope>NUCLEOTIDE SEQUENCE</scope>
    <source>
        <strain evidence="2">REB-010B</strain>
    </source>
</reference>
<feature type="region of interest" description="Disordered" evidence="1">
    <location>
        <begin position="55"/>
        <end position="90"/>
    </location>
</feature>
<feature type="region of interest" description="Disordered" evidence="1">
    <location>
        <begin position="1"/>
        <end position="20"/>
    </location>
</feature>
<feature type="compositionally biased region" description="Low complexity" evidence="1">
    <location>
        <begin position="73"/>
        <end position="86"/>
    </location>
</feature>
<organism evidence="2 3">
    <name type="scientific">Dissophora globulifera</name>
    <dbReference type="NCBI Taxonomy" id="979702"/>
    <lineage>
        <taxon>Eukaryota</taxon>
        <taxon>Fungi</taxon>
        <taxon>Fungi incertae sedis</taxon>
        <taxon>Mucoromycota</taxon>
        <taxon>Mortierellomycotina</taxon>
        <taxon>Mortierellomycetes</taxon>
        <taxon>Mortierellales</taxon>
        <taxon>Mortierellaceae</taxon>
        <taxon>Dissophora</taxon>
    </lineage>
</organism>
<dbReference type="OrthoDB" id="2434907at2759"/>
<name>A0A9P6RQ94_9FUNG</name>
<sequence length="214" mass="23580">MATVKNRFDDQPADPSQQDGRWLSTYSRGLCSIYPKDEDHCWDYLLSTQSLAITEKETPPTSTTPFVDGGATNSNSNNNNSSNNSNKGDDVLLGPLSPGVLSHALCKIGFDCIDYFTATQDDIAPELPRPSSTPNTYGRSYKSPMLEDLSESDWRTGLAAAVCGKRTAALERKRVLSRSMSQVDVVTPTAITSTNGPWFETLDRLARWDEVAYR</sequence>